<reference evidence="9 10" key="1">
    <citation type="journal article" date="2018" name="Nat. Ecol. Evol.">
        <title>Shark genomes provide insights into elasmobranch evolution and the origin of vertebrates.</title>
        <authorList>
            <person name="Hara Y"/>
            <person name="Yamaguchi K"/>
            <person name="Onimaru K"/>
            <person name="Kadota M"/>
            <person name="Koyanagi M"/>
            <person name="Keeley SD"/>
            <person name="Tatsumi K"/>
            <person name="Tanaka K"/>
            <person name="Motone F"/>
            <person name="Kageyama Y"/>
            <person name="Nozu R"/>
            <person name="Adachi N"/>
            <person name="Nishimura O"/>
            <person name="Nakagawa R"/>
            <person name="Tanegashima C"/>
            <person name="Kiyatake I"/>
            <person name="Matsumoto R"/>
            <person name="Murakumo K"/>
            <person name="Nishida K"/>
            <person name="Terakita A"/>
            <person name="Kuratani S"/>
            <person name="Sato K"/>
            <person name="Hyodo S Kuraku.S."/>
        </authorList>
    </citation>
    <scope>NUCLEOTIDE SEQUENCE [LARGE SCALE GENOMIC DNA]</scope>
</reference>
<gene>
    <name evidence="9" type="ORF">chiPu_0003367</name>
</gene>
<dbReference type="OrthoDB" id="5399138at2759"/>
<name>A0A401S3J5_CHIPU</name>
<evidence type="ECO:0000256" key="4">
    <source>
        <dbReference type="ARBA" id="ARBA00023155"/>
    </source>
</evidence>
<dbReference type="InterPro" id="IPR017970">
    <property type="entry name" value="Homeobox_CS"/>
</dbReference>
<feature type="compositionally biased region" description="Basic and acidic residues" evidence="7">
    <location>
        <begin position="246"/>
        <end position="257"/>
    </location>
</feature>
<keyword evidence="5 6" id="KW-0539">Nucleus</keyword>
<dbReference type="GO" id="GO:0030182">
    <property type="term" value="P:neuron differentiation"/>
    <property type="evidence" value="ECO:0007669"/>
    <property type="project" value="TreeGrafter"/>
</dbReference>
<evidence type="ECO:0000256" key="5">
    <source>
        <dbReference type="ARBA" id="ARBA00023242"/>
    </source>
</evidence>
<dbReference type="STRING" id="137246.A0A401S3J5"/>
<evidence type="ECO:0000259" key="8">
    <source>
        <dbReference type="PROSITE" id="PS50071"/>
    </source>
</evidence>
<feature type="compositionally biased region" description="Basic and acidic residues" evidence="7">
    <location>
        <begin position="220"/>
        <end position="239"/>
    </location>
</feature>
<dbReference type="CDD" id="cd00086">
    <property type="entry name" value="homeodomain"/>
    <property type="match status" value="1"/>
</dbReference>
<evidence type="ECO:0000256" key="1">
    <source>
        <dbReference type="ARBA" id="ARBA00004123"/>
    </source>
</evidence>
<dbReference type="SMART" id="SM00389">
    <property type="entry name" value="HOX"/>
    <property type="match status" value="1"/>
</dbReference>
<dbReference type="GO" id="GO:0000981">
    <property type="term" value="F:DNA-binding transcription factor activity, RNA polymerase II-specific"/>
    <property type="evidence" value="ECO:0007669"/>
    <property type="project" value="InterPro"/>
</dbReference>
<keyword evidence="4 6" id="KW-0371">Homeobox</keyword>
<evidence type="ECO:0000256" key="7">
    <source>
        <dbReference type="SAM" id="MobiDB-lite"/>
    </source>
</evidence>
<dbReference type="InterPro" id="IPR001356">
    <property type="entry name" value="HD"/>
</dbReference>
<dbReference type="OMA" id="FVPSCYT"/>
<dbReference type="FunFam" id="1.10.10.60:FF:000003">
    <property type="entry name" value="Iroquois-class homeobox protein IRX"/>
    <property type="match status" value="1"/>
</dbReference>
<dbReference type="PANTHER" id="PTHR11211:SF41">
    <property type="entry name" value="IROQUOIS HOMEOBOX 7"/>
    <property type="match status" value="1"/>
</dbReference>
<keyword evidence="3 6" id="KW-0238">DNA-binding</keyword>
<dbReference type="EMBL" id="BEZZ01000072">
    <property type="protein sequence ID" value="GCC24964.1"/>
    <property type="molecule type" value="Genomic_DNA"/>
</dbReference>
<evidence type="ECO:0000313" key="9">
    <source>
        <dbReference type="EMBL" id="GCC24964.1"/>
    </source>
</evidence>
<feature type="domain" description="Homeobox" evidence="8">
    <location>
        <begin position="123"/>
        <end position="176"/>
    </location>
</feature>
<evidence type="ECO:0000256" key="3">
    <source>
        <dbReference type="ARBA" id="ARBA00023125"/>
    </source>
</evidence>
<dbReference type="PANTHER" id="PTHR11211">
    <property type="entry name" value="IROQUOIS-CLASS HOMEODOMAIN PROTEIN IRX"/>
    <property type="match status" value="1"/>
</dbReference>
<feature type="DNA-binding region" description="Homeobox" evidence="6">
    <location>
        <begin position="125"/>
        <end position="177"/>
    </location>
</feature>
<evidence type="ECO:0000313" key="10">
    <source>
        <dbReference type="Proteomes" id="UP000287033"/>
    </source>
</evidence>
<dbReference type="SMART" id="SM00548">
    <property type="entry name" value="IRO"/>
    <property type="match status" value="1"/>
</dbReference>
<dbReference type="InterPro" id="IPR009057">
    <property type="entry name" value="Homeodomain-like_sf"/>
</dbReference>
<dbReference type="PROSITE" id="PS50071">
    <property type="entry name" value="HOMEOBOX_2"/>
    <property type="match status" value="1"/>
</dbReference>
<comment type="subcellular location">
    <subcellularLocation>
        <location evidence="1 6">Nucleus</location>
    </subcellularLocation>
</comment>
<comment type="caution">
    <text evidence="9">The sequence shown here is derived from an EMBL/GenBank/DDBJ whole genome shotgun (WGS) entry which is preliminary data.</text>
</comment>
<proteinExistence type="inferred from homology"/>
<dbReference type="GO" id="GO:0000978">
    <property type="term" value="F:RNA polymerase II cis-regulatory region sequence-specific DNA binding"/>
    <property type="evidence" value="ECO:0007669"/>
    <property type="project" value="TreeGrafter"/>
</dbReference>
<dbReference type="Proteomes" id="UP000287033">
    <property type="component" value="Unassembled WGS sequence"/>
</dbReference>
<dbReference type="InterPro" id="IPR008422">
    <property type="entry name" value="KN_HD"/>
</dbReference>
<dbReference type="InterPro" id="IPR003893">
    <property type="entry name" value="Iroquois_homeo"/>
</dbReference>
<dbReference type="PROSITE" id="PS00027">
    <property type="entry name" value="HOMEOBOX_1"/>
    <property type="match status" value="1"/>
</dbReference>
<evidence type="ECO:0000256" key="2">
    <source>
        <dbReference type="ARBA" id="ARBA00008446"/>
    </source>
</evidence>
<dbReference type="AlphaFoldDB" id="A0A401S3J5"/>
<sequence>MAIPQLGYGDVVTAGKASALSGLPAVLVERQAAMLASPGASLSLGVPPPLHALLARYPGTYPIPQGYSLQPYPDLRHLSHLGSTYDLKAGCLYSQAGFSPGGALYSPYRPIPHGDPGRAKNATRESTSTLKAWLNEHLKNPYPTKGEKIMLAIVTKMTLTQVSTWFANARRRLKKENKMTWVPKTKSDEEESESDEEEGKKEAVEGSQDKEQQKPSGHQFDGDPGHGARAGTDCERGNDVRTGSEGSERETPERGTSEEQSAVDKASSPERKDSTAPALKPKIWSLAETATSEHGRSNRGQAGTVTHDQIWAGSCFTDGQLVFNSHSRLEPKKRDTAGIDQ</sequence>
<comment type="similarity">
    <text evidence="2">Belongs to the TALE/IRO homeobox family.</text>
</comment>
<dbReference type="Pfam" id="PF05920">
    <property type="entry name" value="Homeobox_KN"/>
    <property type="match status" value="1"/>
</dbReference>
<feature type="compositionally biased region" description="Acidic residues" evidence="7">
    <location>
        <begin position="188"/>
        <end position="197"/>
    </location>
</feature>
<feature type="compositionally biased region" description="Basic and acidic residues" evidence="7">
    <location>
        <begin position="198"/>
        <end position="213"/>
    </location>
</feature>
<evidence type="ECO:0000256" key="6">
    <source>
        <dbReference type="PROSITE-ProRule" id="PRU00108"/>
    </source>
</evidence>
<organism evidence="9 10">
    <name type="scientific">Chiloscyllium punctatum</name>
    <name type="common">Brownbanded bambooshark</name>
    <name type="synonym">Hemiscyllium punctatum</name>
    <dbReference type="NCBI Taxonomy" id="137246"/>
    <lineage>
        <taxon>Eukaryota</taxon>
        <taxon>Metazoa</taxon>
        <taxon>Chordata</taxon>
        <taxon>Craniata</taxon>
        <taxon>Vertebrata</taxon>
        <taxon>Chondrichthyes</taxon>
        <taxon>Elasmobranchii</taxon>
        <taxon>Galeomorphii</taxon>
        <taxon>Galeoidea</taxon>
        <taxon>Orectolobiformes</taxon>
        <taxon>Hemiscylliidae</taxon>
        <taxon>Chiloscyllium</taxon>
    </lineage>
</organism>
<feature type="region of interest" description="Disordered" evidence="7">
    <location>
        <begin position="180"/>
        <end position="303"/>
    </location>
</feature>
<dbReference type="SUPFAM" id="SSF46689">
    <property type="entry name" value="Homeodomain-like"/>
    <property type="match status" value="1"/>
</dbReference>
<dbReference type="GO" id="GO:0048468">
    <property type="term" value="P:cell development"/>
    <property type="evidence" value="ECO:0007669"/>
    <property type="project" value="TreeGrafter"/>
</dbReference>
<protein>
    <recommendedName>
        <fullName evidence="8">Homeobox domain-containing protein</fullName>
    </recommendedName>
</protein>
<dbReference type="Gene3D" id="1.10.10.60">
    <property type="entry name" value="Homeodomain-like"/>
    <property type="match status" value="1"/>
</dbReference>
<dbReference type="GO" id="GO:0005634">
    <property type="term" value="C:nucleus"/>
    <property type="evidence" value="ECO:0007669"/>
    <property type="project" value="UniProtKB-SubCell"/>
</dbReference>
<keyword evidence="10" id="KW-1185">Reference proteome</keyword>
<accession>A0A401S3J5</accession>